<accession>A0A3D8SXI3</accession>
<proteinExistence type="predicted"/>
<feature type="compositionally biased region" description="Basic and acidic residues" evidence="1">
    <location>
        <begin position="324"/>
        <end position="358"/>
    </location>
</feature>
<reference evidence="2 3" key="1">
    <citation type="journal article" date="2018" name="IMA Fungus">
        <title>IMA Genome-F 9: Draft genome sequence of Annulohypoxylon stygium, Aspergillus mulundensis, Berkeleyomyces basicola (syn. Thielaviopsis basicola), Ceratocystis smalleyi, two Cercospora beticola strains, Coleophoma cylindrospora, Fusarium fracticaudum, Phialophora cf. hyalina, and Morchella septimelata.</title>
        <authorList>
            <person name="Wingfield B.D."/>
            <person name="Bills G.F."/>
            <person name="Dong Y."/>
            <person name="Huang W."/>
            <person name="Nel W.J."/>
            <person name="Swalarsk-Parry B.S."/>
            <person name="Vaghefi N."/>
            <person name="Wilken P.M."/>
            <person name="An Z."/>
            <person name="de Beer Z.W."/>
            <person name="De Vos L."/>
            <person name="Chen L."/>
            <person name="Duong T.A."/>
            <person name="Gao Y."/>
            <person name="Hammerbacher A."/>
            <person name="Kikkert J.R."/>
            <person name="Li Y."/>
            <person name="Li H."/>
            <person name="Li K."/>
            <person name="Li Q."/>
            <person name="Liu X."/>
            <person name="Ma X."/>
            <person name="Naidoo K."/>
            <person name="Pethybridge S.J."/>
            <person name="Sun J."/>
            <person name="Steenkamp E.T."/>
            <person name="van der Nest M.A."/>
            <person name="van Wyk S."/>
            <person name="Wingfield M.J."/>
            <person name="Xiong C."/>
            <person name="Yue Q."/>
            <person name="Zhang X."/>
        </authorList>
    </citation>
    <scope>NUCLEOTIDE SEQUENCE [LARGE SCALE GENOMIC DNA]</scope>
    <source>
        <strain evidence="2 3">BP5796</strain>
    </source>
</reference>
<evidence type="ECO:0000313" key="2">
    <source>
        <dbReference type="EMBL" id="RDW91016.1"/>
    </source>
</evidence>
<evidence type="ECO:0000256" key="1">
    <source>
        <dbReference type="SAM" id="MobiDB-lite"/>
    </source>
</evidence>
<dbReference type="OrthoDB" id="661148at2759"/>
<dbReference type="EMBL" id="PDLN01000003">
    <property type="protein sequence ID" value="RDW91016.1"/>
    <property type="molecule type" value="Genomic_DNA"/>
</dbReference>
<name>A0A3D8SXI3_9HELO</name>
<gene>
    <name evidence="2" type="ORF">BP5796_02181</name>
</gene>
<organism evidence="2 3">
    <name type="scientific">Coleophoma crateriformis</name>
    <dbReference type="NCBI Taxonomy" id="565419"/>
    <lineage>
        <taxon>Eukaryota</taxon>
        <taxon>Fungi</taxon>
        <taxon>Dikarya</taxon>
        <taxon>Ascomycota</taxon>
        <taxon>Pezizomycotina</taxon>
        <taxon>Leotiomycetes</taxon>
        <taxon>Helotiales</taxon>
        <taxon>Dermateaceae</taxon>
        <taxon>Coleophoma</taxon>
    </lineage>
</organism>
<evidence type="ECO:0008006" key="4">
    <source>
        <dbReference type="Google" id="ProtNLM"/>
    </source>
</evidence>
<feature type="compositionally biased region" description="Low complexity" evidence="1">
    <location>
        <begin position="375"/>
        <end position="394"/>
    </location>
</feature>
<evidence type="ECO:0000313" key="3">
    <source>
        <dbReference type="Proteomes" id="UP000256328"/>
    </source>
</evidence>
<feature type="region of interest" description="Disordered" evidence="1">
    <location>
        <begin position="375"/>
        <end position="414"/>
    </location>
</feature>
<feature type="compositionally biased region" description="Polar residues" evidence="1">
    <location>
        <begin position="264"/>
        <end position="275"/>
    </location>
</feature>
<protein>
    <recommendedName>
        <fullName evidence="4">Fungal N-terminal domain-containing protein</fullName>
    </recommendedName>
</protein>
<sequence>MSAATQNAVPPKNSHARLENQRSNYFTSTLLPQGSDAQNLLEFLWQRSSSATMDPFSILVGSLALTEAANKVAGKLMDTYQDFKSAPEEMVEIADQVTFCSGLVDVFANSVDTTGLKFPPKFREDVTTLVDKCNSILTDIEGMIPEGTRDLDRSDYVQRLKYAFGDKKANGELQDKLKKVQHMFMFMTTCWMYQVPSMQHHQQQQVTSSAIPVGSLRGTMEHVPVQITMNNGNGESQAVIYEATLTLNPKQPPPTTSRPGLPRSKSSLTDNARTKTNAKESLKNMRRSPYFSTNLLRRVRPVVTTESDGSGRRADRHRTSYSKNYEEIDKKRERYREDSDHRLREETSVETKSREEASRDVDEIINDWFSIEHSYSPASTSSPMPSPAAQPDSSRSTPYQYRPPLEKSSVKSPRSPLRIVTDIPAPKTPPGVMYSRDWRCDGCNRKTSSPVPSYAEETNDMSAESVQISTSAPGVMRAYNTRIPAQVLYFALIDCVQASTSRGEDGCDKPLFELSA</sequence>
<keyword evidence="3" id="KW-1185">Reference proteome</keyword>
<dbReference type="AlphaFoldDB" id="A0A3D8SXI3"/>
<comment type="caution">
    <text evidence="2">The sequence shown here is derived from an EMBL/GenBank/DDBJ whole genome shotgun (WGS) entry which is preliminary data.</text>
</comment>
<dbReference type="Proteomes" id="UP000256328">
    <property type="component" value="Unassembled WGS sequence"/>
</dbReference>
<feature type="region of interest" description="Disordered" evidence="1">
    <location>
        <begin position="246"/>
        <end position="358"/>
    </location>
</feature>